<comment type="caution">
    <text evidence="1">The sequence shown here is derived from an EMBL/GenBank/DDBJ whole genome shotgun (WGS) entry which is preliminary data.</text>
</comment>
<keyword evidence="2" id="KW-1185">Reference proteome</keyword>
<evidence type="ECO:0000313" key="1">
    <source>
        <dbReference type="EMBL" id="MBL4919080.1"/>
    </source>
</evidence>
<organism evidence="1 2">
    <name type="scientific">Szabonella alba</name>
    <dbReference type="NCBI Taxonomy" id="2804194"/>
    <lineage>
        <taxon>Bacteria</taxon>
        <taxon>Pseudomonadati</taxon>
        <taxon>Pseudomonadota</taxon>
        <taxon>Alphaproteobacteria</taxon>
        <taxon>Rhodobacterales</taxon>
        <taxon>Paracoccaceae</taxon>
        <taxon>Szabonella</taxon>
    </lineage>
</organism>
<proteinExistence type="predicted"/>
<gene>
    <name evidence="1" type="primary">tagF</name>
    <name evidence="1" type="ORF">JL811_17800</name>
</gene>
<dbReference type="EMBL" id="JAESVN010000012">
    <property type="protein sequence ID" value="MBL4919080.1"/>
    <property type="molecule type" value="Genomic_DNA"/>
</dbReference>
<dbReference type="PIRSF" id="PIRSF029287">
    <property type="entry name" value="UCP029287"/>
    <property type="match status" value="1"/>
</dbReference>
<dbReference type="NCBIfam" id="TIGR03373">
    <property type="entry name" value="VI_minor_4"/>
    <property type="match status" value="1"/>
</dbReference>
<dbReference type="AlphaFoldDB" id="A0A8K0Y196"/>
<protein>
    <submittedName>
        <fullName evidence="1">Type VI secretion system-associated protein TagF</fullName>
    </submittedName>
</protein>
<dbReference type="InterPro" id="IPR017748">
    <property type="entry name" value="TagF"/>
</dbReference>
<dbReference type="Pfam" id="PF09867">
    <property type="entry name" value="TagF_N"/>
    <property type="match status" value="1"/>
</dbReference>
<name>A0A8K0Y196_9RHOB</name>
<evidence type="ECO:0000313" key="2">
    <source>
        <dbReference type="Proteomes" id="UP000648908"/>
    </source>
</evidence>
<dbReference type="Gene3D" id="3.40.1730.10">
    <property type="entry name" value="pa0076 domain"/>
    <property type="match status" value="1"/>
</dbReference>
<dbReference type="Proteomes" id="UP000648908">
    <property type="component" value="Unassembled WGS sequence"/>
</dbReference>
<reference evidence="1" key="1">
    <citation type="submission" date="2021-01" db="EMBL/GenBank/DDBJ databases">
        <title>Tabrizicola alba sp. nov. a motile alkaliphilic bacterium isolated from a soda lake.</title>
        <authorList>
            <person name="Szuroczki S."/>
            <person name="Abbaszade G."/>
            <person name="Schumann P."/>
            <person name="Toth E."/>
        </authorList>
    </citation>
    <scope>NUCLEOTIDE SEQUENCE</scope>
    <source>
        <strain evidence="1">DMG-N-6</strain>
    </source>
</reference>
<accession>A0A8K0Y196</accession>
<sequence length="226" mass="24409">MVSRFGAFGKLPALGDFLRMDLAAGFIDPWDRWLQEGLVMARGALGGAWQEAYFSAPIWRFNLGPGLCGAAPVTGVMMSSVDRVGRQFPLTLASPMPDGNSPILDHFLSVPMFEALDEIALAALEDDMTKDLLRDRLATLSLPQMPTHITVLPGQGGLVVKGAAQGQLVPELAASLVAQDFRKPSVWSAETADGMRMMVCEGLPAAGQMIGLFDMDAKVWQRMETE</sequence>
<dbReference type="InterPro" id="IPR038225">
    <property type="entry name" value="TagF_sf"/>
</dbReference>
<dbReference type="RefSeq" id="WP_202690060.1">
    <property type="nucleotide sequence ID" value="NZ_JAESVN010000012.1"/>
</dbReference>